<protein>
    <submittedName>
        <fullName evidence="5">DMWD protein</fullName>
    </submittedName>
</protein>
<name>A0A7K8ZCV4_9PASS</name>
<dbReference type="InterPro" id="IPR015943">
    <property type="entry name" value="WD40/YVTN_repeat-like_dom_sf"/>
</dbReference>
<dbReference type="Pfam" id="PF00400">
    <property type="entry name" value="WD40"/>
    <property type="match status" value="2"/>
</dbReference>
<dbReference type="AlphaFoldDB" id="A0A7K8ZCV4"/>
<feature type="compositionally biased region" description="Low complexity" evidence="4">
    <location>
        <begin position="291"/>
        <end position="303"/>
    </location>
</feature>
<feature type="repeat" description="WD" evidence="3">
    <location>
        <begin position="162"/>
        <end position="203"/>
    </location>
</feature>
<feature type="non-terminal residue" evidence="5">
    <location>
        <position position="430"/>
    </location>
</feature>
<feature type="region of interest" description="Disordered" evidence="4">
    <location>
        <begin position="221"/>
        <end position="248"/>
    </location>
</feature>
<comment type="caution">
    <text evidence="5">The sequence shown here is derived from an EMBL/GenBank/DDBJ whole genome shotgun (WGS) entry which is preliminary data.</text>
</comment>
<dbReference type="InterPro" id="IPR051362">
    <property type="entry name" value="WD_repeat_creC_regulators"/>
</dbReference>
<dbReference type="PANTHER" id="PTHR14107">
    <property type="entry name" value="WD REPEAT PROTEIN"/>
    <property type="match status" value="1"/>
</dbReference>
<evidence type="ECO:0000256" key="3">
    <source>
        <dbReference type="PROSITE-ProRule" id="PRU00221"/>
    </source>
</evidence>
<keyword evidence="2" id="KW-0677">Repeat</keyword>
<feature type="compositionally biased region" description="Basic and acidic residues" evidence="4">
    <location>
        <begin position="329"/>
        <end position="343"/>
    </location>
</feature>
<evidence type="ECO:0000313" key="6">
    <source>
        <dbReference type="Proteomes" id="UP000558958"/>
    </source>
</evidence>
<dbReference type="PROSITE" id="PS50294">
    <property type="entry name" value="WD_REPEATS_REGION"/>
    <property type="match status" value="1"/>
</dbReference>
<accession>A0A7K8ZCV4</accession>
<keyword evidence="6" id="KW-1185">Reference proteome</keyword>
<dbReference type="InterPro" id="IPR001680">
    <property type="entry name" value="WD40_rpt"/>
</dbReference>
<evidence type="ECO:0000256" key="1">
    <source>
        <dbReference type="ARBA" id="ARBA00022574"/>
    </source>
</evidence>
<dbReference type="SMART" id="SM00320">
    <property type="entry name" value="WD40"/>
    <property type="match status" value="4"/>
</dbReference>
<dbReference type="PANTHER" id="PTHR14107:SF15">
    <property type="entry name" value="DYSTROPHIA MYOTONICA WD REPEAT-CONTAINING PROTEIN"/>
    <property type="match status" value="1"/>
</dbReference>
<organism evidence="5 6">
    <name type="scientific">Sakesphorus luctuosus</name>
    <dbReference type="NCBI Taxonomy" id="419690"/>
    <lineage>
        <taxon>Eukaryota</taxon>
        <taxon>Metazoa</taxon>
        <taxon>Chordata</taxon>
        <taxon>Craniata</taxon>
        <taxon>Vertebrata</taxon>
        <taxon>Euteleostomi</taxon>
        <taxon>Archelosauria</taxon>
        <taxon>Archosauria</taxon>
        <taxon>Dinosauria</taxon>
        <taxon>Saurischia</taxon>
        <taxon>Theropoda</taxon>
        <taxon>Coelurosauria</taxon>
        <taxon>Aves</taxon>
        <taxon>Neognathae</taxon>
        <taxon>Neoaves</taxon>
        <taxon>Telluraves</taxon>
        <taxon>Australaves</taxon>
        <taxon>Passeriformes</taxon>
        <taxon>Thamnophilidae</taxon>
        <taxon>Sakesphorus</taxon>
    </lineage>
</organism>
<dbReference type="InterPro" id="IPR036322">
    <property type="entry name" value="WD40_repeat_dom_sf"/>
</dbReference>
<evidence type="ECO:0000313" key="5">
    <source>
        <dbReference type="EMBL" id="NXG12639.1"/>
    </source>
</evidence>
<evidence type="ECO:0000256" key="4">
    <source>
        <dbReference type="SAM" id="MobiDB-lite"/>
    </source>
</evidence>
<feature type="compositionally biased region" description="Pro residues" evidence="4">
    <location>
        <begin position="305"/>
        <end position="315"/>
    </location>
</feature>
<dbReference type="EMBL" id="VWZD01013675">
    <property type="protein sequence ID" value="NXG12639.1"/>
    <property type="molecule type" value="Genomic_DNA"/>
</dbReference>
<dbReference type="PROSITE" id="PS50082">
    <property type="entry name" value="WD_REPEATS_2"/>
    <property type="match status" value="1"/>
</dbReference>
<evidence type="ECO:0000256" key="2">
    <source>
        <dbReference type="ARBA" id="ARBA00022737"/>
    </source>
</evidence>
<proteinExistence type="predicted"/>
<keyword evidence="1 3" id="KW-0853">WD repeat</keyword>
<sequence>DLHKPIDKRVYKGTQPTCHDFNQFTAGTDTLALLVGFSAGGPPCVPPQRLIDQSKVTLVRWLPDTERLFLASHASGHLYLYDCAHPCGASSPQYTLLTQGEGFRVFSCKSKTPRNPLLKWAVGEGPLNEFAFSPDGHSLACVSQDGCLRVFHFSSMLLQGMMKSYFGGLLCVCWSPDGRYVVTGGEDDLVTVWSFAQGRVVARGRGHKSWVNAVAFDPFTKPPPAETLPGHEEEEEVPPAQRRDPPPITYRFGSAGQDTQFCLWDLTEDLLDPPLARPQTVPTTKPPIPGLPRSLSRSNSLPQPGGGPCPTPGAPPAHLGTGRFATLTPRERRAPPGTAEKEHKRYHSLGNISRSGEKPPGGSGGTPKGRLDTGKVLGTALCPRLHEVPLLEPLVCKKIAQERLTVLLFLEDCIVTACQEGLICTWARPG</sequence>
<gene>
    <name evidence="5" type="primary">Dmwd</name>
    <name evidence="5" type="ORF">SAKLUC_R05821</name>
</gene>
<dbReference type="SUPFAM" id="SSF50978">
    <property type="entry name" value="WD40 repeat-like"/>
    <property type="match status" value="1"/>
</dbReference>
<feature type="non-terminal residue" evidence="5">
    <location>
        <position position="1"/>
    </location>
</feature>
<dbReference type="Proteomes" id="UP000558958">
    <property type="component" value="Unassembled WGS sequence"/>
</dbReference>
<reference evidence="5 6" key="1">
    <citation type="submission" date="2019-09" db="EMBL/GenBank/DDBJ databases">
        <title>Bird 10,000 Genomes (B10K) Project - Family phase.</title>
        <authorList>
            <person name="Zhang G."/>
        </authorList>
    </citation>
    <scope>NUCLEOTIDE SEQUENCE [LARGE SCALE GENOMIC DNA]</scope>
    <source>
        <strain evidence="5">B10K-DU-001-06</strain>
        <tissue evidence="5">Muscle</tissue>
    </source>
</reference>
<feature type="region of interest" description="Disordered" evidence="4">
    <location>
        <begin position="274"/>
        <end position="372"/>
    </location>
</feature>
<dbReference type="Gene3D" id="2.130.10.10">
    <property type="entry name" value="YVTN repeat-like/Quinoprotein amine dehydrogenase"/>
    <property type="match status" value="1"/>
</dbReference>